<reference evidence="6 7" key="1">
    <citation type="submission" date="2018-08" db="EMBL/GenBank/DDBJ databases">
        <title>A genome reference for cultivated species of the human gut microbiota.</title>
        <authorList>
            <person name="Zou Y."/>
            <person name="Xue W."/>
            <person name="Luo G."/>
        </authorList>
    </citation>
    <scope>NUCLEOTIDE SEQUENCE [LARGE SCALE GENOMIC DNA]</scope>
    <source>
        <strain evidence="6 7">TM07-19</strain>
    </source>
</reference>
<dbReference type="PROSITE" id="PS50110">
    <property type="entry name" value="RESPONSE_REGULATORY"/>
    <property type="match status" value="1"/>
</dbReference>
<proteinExistence type="predicted"/>
<dbReference type="EMBL" id="QSOV01000002">
    <property type="protein sequence ID" value="RGJ25523.1"/>
    <property type="molecule type" value="Genomic_DNA"/>
</dbReference>
<evidence type="ECO:0000313" key="7">
    <source>
        <dbReference type="Proteomes" id="UP000260655"/>
    </source>
</evidence>
<evidence type="ECO:0000256" key="2">
    <source>
        <dbReference type="ARBA" id="ARBA00022553"/>
    </source>
</evidence>
<dbReference type="SUPFAM" id="SSF52172">
    <property type="entry name" value="CheY-like"/>
    <property type="match status" value="1"/>
</dbReference>
<dbReference type="GO" id="GO:0000160">
    <property type="term" value="P:phosphorelay signal transduction system"/>
    <property type="evidence" value="ECO:0007669"/>
    <property type="project" value="InterPro"/>
</dbReference>
<evidence type="ECO:0000256" key="3">
    <source>
        <dbReference type="ARBA" id="ARBA00024867"/>
    </source>
</evidence>
<evidence type="ECO:0000256" key="1">
    <source>
        <dbReference type="ARBA" id="ARBA00018672"/>
    </source>
</evidence>
<dbReference type="Pfam" id="PF00072">
    <property type="entry name" value="Response_reg"/>
    <property type="match status" value="1"/>
</dbReference>
<keyword evidence="2" id="KW-0597">Phosphoprotein</keyword>
<name>A0A3E4GSZ6_9FIRM</name>
<accession>A0A3E4GSZ6</accession>
<evidence type="ECO:0000259" key="5">
    <source>
        <dbReference type="PROSITE" id="PS50110"/>
    </source>
</evidence>
<comment type="caution">
    <text evidence="4">Lacks conserved residue(s) required for the propagation of feature annotation.</text>
</comment>
<dbReference type="AlphaFoldDB" id="A0A3E4GSZ6"/>
<comment type="caution">
    <text evidence="6">The sequence shown here is derived from an EMBL/GenBank/DDBJ whole genome shotgun (WGS) entry which is preliminary data.</text>
</comment>
<dbReference type="InterPro" id="IPR001789">
    <property type="entry name" value="Sig_transdc_resp-reg_receiver"/>
</dbReference>
<dbReference type="PANTHER" id="PTHR45339">
    <property type="entry name" value="HYBRID SIGNAL TRANSDUCTION HISTIDINE KINASE J"/>
    <property type="match status" value="1"/>
</dbReference>
<sequence length="58" mass="6426">MPDKDKACIPIIAMTANAFEEDKREAIAAGMNGHIAKPIELDKLLSMLVEVIRQQENC</sequence>
<gene>
    <name evidence="6" type="ORF">DXD67_03065</name>
</gene>
<organism evidence="6 7">
    <name type="scientific">Coprococcus comes</name>
    <dbReference type="NCBI Taxonomy" id="410072"/>
    <lineage>
        <taxon>Bacteria</taxon>
        <taxon>Bacillati</taxon>
        <taxon>Bacillota</taxon>
        <taxon>Clostridia</taxon>
        <taxon>Lachnospirales</taxon>
        <taxon>Lachnospiraceae</taxon>
        <taxon>Coprococcus</taxon>
    </lineage>
</organism>
<dbReference type="InterPro" id="IPR011006">
    <property type="entry name" value="CheY-like_superfamily"/>
</dbReference>
<feature type="domain" description="Response regulatory" evidence="5">
    <location>
        <begin position="1"/>
        <end position="52"/>
    </location>
</feature>
<dbReference type="PANTHER" id="PTHR45339:SF3">
    <property type="entry name" value="HISTIDINE KINASE"/>
    <property type="match status" value="1"/>
</dbReference>
<dbReference type="Proteomes" id="UP000260655">
    <property type="component" value="Unassembled WGS sequence"/>
</dbReference>
<dbReference type="Gene3D" id="3.40.50.2300">
    <property type="match status" value="1"/>
</dbReference>
<comment type="function">
    <text evidence="3">May play the central regulatory role in sporulation. It may be an element of the effector pathway responsible for the activation of sporulation genes in response to nutritional stress. Spo0A may act in concert with spo0H (a sigma factor) to control the expression of some genes that are critical to the sporulation process.</text>
</comment>
<evidence type="ECO:0000313" key="6">
    <source>
        <dbReference type="EMBL" id="RGJ25523.1"/>
    </source>
</evidence>
<protein>
    <recommendedName>
        <fullName evidence="1">Stage 0 sporulation protein A homolog</fullName>
    </recommendedName>
</protein>
<evidence type="ECO:0000256" key="4">
    <source>
        <dbReference type="PROSITE-ProRule" id="PRU00169"/>
    </source>
</evidence>